<evidence type="ECO:0000256" key="7">
    <source>
        <dbReference type="ARBA" id="ARBA00023010"/>
    </source>
</evidence>
<evidence type="ECO:0000256" key="4">
    <source>
        <dbReference type="ARBA" id="ARBA00022692"/>
    </source>
</evidence>
<dbReference type="InterPro" id="IPR038379">
    <property type="entry name" value="SecE_sf"/>
</dbReference>
<dbReference type="EMBL" id="PSQJ01000002">
    <property type="protein sequence ID" value="PTL86724.1"/>
    <property type="molecule type" value="Genomic_DNA"/>
</dbReference>
<comment type="function">
    <text evidence="9">Essential subunit of the Sec protein translocation channel SecYEG. Clamps together the 2 halves of SecY. May contact the channel plug during translocation.</text>
</comment>
<comment type="similarity">
    <text evidence="9">Belongs to the SecE/SEC61-gamma family.</text>
</comment>
<dbReference type="Proteomes" id="UP000240811">
    <property type="component" value="Unassembled WGS sequence"/>
</dbReference>
<comment type="caution">
    <text evidence="10">The sequence shown here is derived from an EMBL/GenBank/DDBJ whole genome shotgun (WGS) entry which is preliminary data.</text>
</comment>
<dbReference type="GO" id="GO:0006605">
    <property type="term" value="P:protein targeting"/>
    <property type="evidence" value="ECO:0007669"/>
    <property type="project" value="UniProtKB-UniRule"/>
</dbReference>
<dbReference type="Gene3D" id="1.20.5.1030">
    <property type="entry name" value="Preprotein translocase secy subunit"/>
    <property type="match status" value="1"/>
</dbReference>
<evidence type="ECO:0000313" key="10">
    <source>
        <dbReference type="EMBL" id="PTL86724.1"/>
    </source>
</evidence>
<evidence type="ECO:0000256" key="3">
    <source>
        <dbReference type="ARBA" id="ARBA00022475"/>
    </source>
</evidence>
<dbReference type="AlphaFoldDB" id="A0A2T4VY80"/>
<evidence type="ECO:0000256" key="2">
    <source>
        <dbReference type="ARBA" id="ARBA00022448"/>
    </source>
</evidence>
<gene>
    <name evidence="9 10" type="primary">secE</name>
    <name evidence="10" type="ORF">C4617_02635</name>
</gene>
<dbReference type="PANTHER" id="PTHR33910">
    <property type="entry name" value="PROTEIN TRANSLOCASE SUBUNIT SECE"/>
    <property type="match status" value="1"/>
</dbReference>
<keyword evidence="2 9" id="KW-0813">Transport</keyword>
<evidence type="ECO:0000313" key="11">
    <source>
        <dbReference type="Proteomes" id="UP000240811"/>
    </source>
</evidence>
<evidence type="ECO:0000256" key="8">
    <source>
        <dbReference type="ARBA" id="ARBA00023136"/>
    </source>
</evidence>
<keyword evidence="7 9" id="KW-0811">Translocation</keyword>
<comment type="subunit">
    <text evidence="9">Component of the Sec protein translocase complex. Heterotrimer consisting of SecY, SecE and SecG subunits. The heterotrimers can form oligomers, although 1 heterotrimer is thought to be able to translocate proteins. Interacts with the ribosome. Interacts with SecDF, and other proteins may be involved. Interacts with SecA.</text>
</comment>
<dbReference type="GO" id="GO:0009306">
    <property type="term" value="P:protein secretion"/>
    <property type="evidence" value="ECO:0007669"/>
    <property type="project" value="UniProtKB-UniRule"/>
</dbReference>
<keyword evidence="6 9" id="KW-1133">Transmembrane helix</keyword>
<sequence>MIINGLNVRVLEFFKQVKIETKKVFWPSRSEVLVSVFIVMIMLSISALFFLVVDHCIGWVMHAILDVGS</sequence>
<dbReference type="PANTHER" id="PTHR33910:SF1">
    <property type="entry name" value="PROTEIN TRANSLOCASE SUBUNIT SECE"/>
    <property type="match status" value="1"/>
</dbReference>
<dbReference type="GO" id="GO:0065002">
    <property type="term" value="P:intracellular protein transmembrane transport"/>
    <property type="evidence" value="ECO:0007669"/>
    <property type="project" value="UniProtKB-UniRule"/>
</dbReference>
<dbReference type="GO" id="GO:0005886">
    <property type="term" value="C:plasma membrane"/>
    <property type="evidence" value="ECO:0007669"/>
    <property type="project" value="UniProtKB-SubCell"/>
</dbReference>
<proteinExistence type="inferred from homology"/>
<keyword evidence="3 9" id="KW-1003">Cell membrane</keyword>
<reference evidence="11" key="1">
    <citation type="submission" date="2018-02" db="EMBL/GenBank/DDBJ databases">
        <title>Genome sequence of Candidatus Liberibacter europaeus.</title>
        <authorList>
            <person name="Frampton R.A."/>
            <person name="Thompson S.M."/>
            <person name="David C."/>
            <person name="Addison S.M."/>
            <person name="Smith G.R."/>
        </authorList>
    </citation>
    <scope>NUCLEOTIDE SEQUENCE [LARGE SCALE GENOMIC DNA]</scope>
</reference>
<dbReference type="HAMAP" id="MF_00422">
    <property type="entry name" value="SecE"/>
    <property type="match status" value="1"/>
</dbReference>
<protein>
    <recommendedName>
        <fullName evidence="9">Protein translocase subunit SecE</fullName>
    </recommendedName>
</protein>
<keyword evidence="4 9" id="KW-0812">Transmembrane</keyword>
<dbReference type="InterPro" id="IPR001901">
    <property type="entry name" value="Translocase_SecE/Sec61-g"/>
</dbReference>
<dbReference type="GO" id="GO:0008320">
    <property type="term" value="F:protein transmembrane transporter activity"/>
    <property type="evidence" value="ECO:0007669"/>
    <property type="project" value="UniProtKB-UniRule"/>
</dbReference>
<dbReference type="NCBIfam" id="TIGR00964">
    <property type="entry name" value="secE_bact"/>
    <property type="match status" value="1"/>
</dbReference>
<dbReference type="Pfam" id="PF00584">
    <property type="entry name" value="SecE"/>
    <property type="match status" value="1"/>
</dbReference>
<name>A0A2T4VY80_9HYPH</name>
<keyword evidence="8 9" id="KW-0472">Membrane</keyword>
<evidence type="ECO:0000256" key="5">
    <source>
        <dbReference type="ARBA" id="ARBA00022927"/>
    </source>
</evidence>
<comment type="subcellular location">
    <subcellularLocation>
        <location evidence="9">Cell membrane</location>
        <topology evidence="9">Single-pass membrane protein</topology>
    </subcellularLocation>
    <subcellularLocation>
        <location evidence="1">Membrane</location>
    </subcellularLocation>
</comment>
<evidence type="ECO:0000256" key="1">
    <source>
        <dbReference type="ARBA" id="ARBA00004370"/>
    </source>
</evidence>
<organism evidence="10 11">
    <name type="scientific">Candidatus Liberibacter europaeus</name>
    <dbReference type="NCBI Taxonomy" id="744859"/>
    <lineage>
        <taxon>Bacteria</taxon>
        <taxon>Pseudomonadati</taxon>
        <taxon>Pseudomonadota</taxon>
        <taxon>Alphaproteobacteria</taxon>
        <taxon>Hyphomicrobiales</taxon>
        <taxon>Rhizobiaceae</taxon>
        <taxon>Liberibacter</taxon>
    </lineage>
</organism>
<accession>A0A2T4VY80</accession>
<dbReference type="InterPro" id="IPR005807">
    <property type="entry name" value="SecE_bac"/>
</dbReference>
<dbReference type="GO" id="GO:0043952">
    <property type="term" value="P:protein transport by the Sec complex"/>
    <property type="evidence" value="ECO:0007669"/>
    <property type="project" value="UniProtKB-UniRule"/>
</dbReference>
<feature type="transmembrane region" description="Helical" evidence="9">
    <location>
        <begin position="32"/>
        <end position="53"/>
    </location>
</feature>
<keyword evidence="5 9" id="KW-0653">Protein transport</keyword>
<evidence type="ECO:0000256" key="9">
    <source>
        <dbReference type="HAMAP-Rule" id="MF_00422"/>
    </source>
</evidence>
<evidence type="ECO:0000256" key="6">
    <source>
        <dbReference type="ARBA" id="ARBA00022989"/>
    </source>
</evidence>